<feature type="coiled-coil region" evidence="1">
    <location>
        <begin position="38"/>
        <end position="191"/>
    </location>
</feature>
<dbReference type="AlphaFoldDB" id="A0A7C9DD68"/>
<evidence type="ECO:0000256" key="3">
    <source>
        <dbReference type="SAM" id="Phobius"/>
    </source>
</evidence>
<proteinExistence type="predicted"/>
<keyword evidence="3" id="KW-0472">Membrane</keyword>
<dbReference type="SUPFAM" id="SSF57997">
    <property type="entry name" value="Tropomyosin"/>
    <property type="match status" value="1"/>
</dbReference>
<reference evidence="4" key="1">
    <citation type="journal article" date="2013" name="J. Plant Res.">
        <title>Effect of fungi and light on seed germination of three Opuntia species from semiarid lands of central Mexico.</title>
        <authorList>
            <person name="Delgado-Sanchez P."/>
            <person name="Jimenez-Bremont J.F."/>
            <person name="Guerrero-Gonzalez Mde L."/>
            <person name="Flores J."/>
        </authorList>
    </citation>
    <scope>NUCLEOTIDE SEQUENCE</scope>
    <source>
        <tissue evidence="4">Cladode</tissue>
    </source>
</reference>
<evidence type="ECO:0000313" key="4">
    <source>
        <dbReference type="EMBL" id="MBA4638927.1"/>
    </source>
</evidence>
<evidence type="ECO:0000256" key="1">
    <source>
        <dbReference type="SAM" id="Coils"/>
    </source>
</evidence>
<name>A0A7C9DD68_OPUST</name>
<keyword evidence="3" id="KW-0812">Transmembrane</keyword>
<evidence type="ECO:0000256" key="2">
    <source>
        <dbReference type="SAM" id="MobiDB-lite"/>
    </source>
</evidence>
<accession>A0A7C9DD68</accession>
<protein>
    <submittedName>
        <fullName evidence="4">Uncharacterized protein</fullName>
    </submittedName>
</protein>
<reference evidence="4" key="2">
    <citation type="submission" date="2020-07" db="EMBL/GenBank/DDBJ databases">
        <authorList>
            <person name="Vera ALvarez R."/>
            <person name="Arias-Moreno D.M."/>
            <person name="Jimenez-Jacinto V."/>
            <person name="Jimenez-Bremont J.F."/>
            <person name="Swaminathan K."/>
            <person name="Moose S.P."/>
            <person name="Guerrero-Gonzalez M.L."/>
            <person name="Marino-Ramirez L."/>
            <person name="Landsman D."/>
            <person name="Rodriguez-Kessler M."/>
            <person name="Delgado-Sanchez P."/>
        </authorList>
    </citation>
    <scope>NUCLEOTIDE SEQUENCE</scope>
    <source>
        <tissue evidence="4">Cladode</tissue>
    </source>
</reference>
<dbReference type="EMBL" id="GISG01111372">
    <property type="protein sequence ID" value="MBA4638927.1"/>
    <property type="molecule type" value="Transcribed_RNA"/>
</dbReference>
<sequence>MADNDVLVNGVNGDSTEFLDADHPPKKLSADDGDSGVVDELKRKVEALEQEKSNLERENEESASKIGELRDQVVVLRKEKEAEVDRSVFERRAAEAIAKRAAELEGEVARLQHDLITAMNEGEEANREIQELKVKIGELEEKARREKEEIDELRREKKAAEDSAGRLEAMLEESKAKVEAMEVKMDELIKKSAESEKIVGGLMEKVAEKQREAIVEDDVDEKSSSSINGFKAQLPLIGAVSAGAVVAAIAVCYVRHSRN</sequence>
<keyword evidence="3" id="KW-1133">Transmembrane helix</keyword>
<feature type="transmembrane region" description="Helical" evidence="3">
    <location>
        <begin position="234"/>
        <end position="254"/>
    </location>
</feature>
<organism evidence="4">
    <name type="scientific">Opuntia streptacantha</name>
    <name type="common">Prickly pear cactus</name>
    <name type="synonym">Opuntia cardona</name>
    <dbReference type="NCBI Taxonomy" id="393608"/>
    <lineage>
        <taxon>Eukaryota</taxon>
        <taxon>Viridiplantae</taxon>
        <taxon>Streptophyta</taxon>
        <taxon>Embryophyta</taxon>
        <taxon>Tracheophyta</taxon>
        <taxon>Spermatophyta</taxon>
        <taxon>Magnoliopsida</taxon>
        <taxon>eudicotyledons</taxon>
        <taxon>Gunneridae</taxon>
        <taxon>Pentapetalae</taxon>
        <taxon>Caryophyllales</taxon>
        <taxon>Cactineae</taxon>
        <taxon>Cactaceae</taxon>
        <taxon>Opuntioideae</taxon>
        <taxon>Opuntia</taxon>
    </lineage>
</organism>
<feature type="region of interest" description="Disordered" evidence="2">
    <location>
        <begin position="1"/>
        <end position="36"/>
    </location>
</feature>
<feature type="compositionally biased region" description="Basic and acidic residues" evidence="2">
    <location>
        <begin position="20"/>
        <end position="30"/>
    </location>
</feature>
<keyword evidence="1" id="KW-0175">Coiled coil</keyword>